<comment type="caution">
    <text evidence="1">The sequence shown here is derived from an EMBL/GenBank/DDBJ whole genome shotgun (WGS) entry which is preliminary data.</text>
</comment>
<dbReference type="RefSeq" id="WP_255931949.1">
    <property type="nucleotide sequence ID" value="NZ_JANFNH010000049.1"/>
</dbReference>
<gene>
    <name evidence="1" type="ORF">NON19_28125</name>
</gene>
<dbReference type="EMBL" id="JANFNH010000049">
    <property type="protein sequence ID" value="MCQ4045797.1"/>
    <property type="molecule type" value="Genomic_DNA"/>
</dbReference>
<dbReference type="Proteomes" id="UP001206206">
    <property type="component" value="Unassembled WGS sequence"/>
</dbReference>
<protein>
    <submittedName>
        <fullName evidence="1">Uncharacterized protein</fullName>
    </submittedName>
</protein>
<evidence type="ECO:0000313" key="1">
    <source>
        <dbReference type="EMBL" id="MCQ4045797.1"/>
    </source>
</evidence>
<organism evidence="1 2">
    <name type="scientific">Streptantibioticus rubrisoli</name>
    <dbReference type="NCBI Taxonomy" id="1387313"/>
    <lineage>
        <taxon>Bacteria</taxon>
        <taxon>Bacillati</taxon>
        <taxon>Actinomycetota</taxon>
        <taxon>Actinomycetes</taxon>
        <taxon>Kitasatosporales</taxon>
        <taxon>Streptomycetaceae</taxon>
        <taxon>Streptantibioticus</taxon>
    </lineage>
</organism>
<name>A0ABT1PKA3_9ACTN</name>
<sequence>MVELQMSEEVRALLGPEGLARAAEVSLADGRCVACSRPLDGTVHMVVRTNGSFTHVVYVHAGCGPSEVIQMGPDFAPATPADGYDMTMTAAVLDHGGADLPVLVAETVGKAYIVNDGPGELTNVVASHLLGQGFHLVNRLRQAPPQVAEWVGVLLLGHGPAGEDGLLVLDPDGGQFYTGAVDLPDGWLTQAARYGWAVLYVGNAGGLHPRAHDAKATARALRTAAQAGQLVGARIAVGTPGPAQA</sequence>
<reference evidence="1 2" key="1">
    <citation type="submission" date="2022-06" db="EMBL/GenBank/DDBJ databases">
        <title>Draft genome sequence of type strain Streptomyces rubrisoli DSM 42083.</title>
        <authorList>
            <person name="Duangmal K."/>
            <person name="Klaysubun C."/>
        </authorList>
    </citation>
    <scope>NUCLEOTIDE SEQUENCE [LARGE SCALE GENOMIC DNA]</scope>
    <source>
        <strain evidence="1 2">DSM 42083</strain>
    </source>
</reference>
<proteinExistence type="predicted"/>
<evidence type="ECO:0000313" key="2">
    <source>
        <dbReference type="Proteomes" id="UP001206206"/>
    </source>
</evidence>
<keyword evidence="2" id="KW-1185">Reference proteome</keyword>
<accession>A0ABT1PKA3</accession>